<feature type="transmembrane region" description="Helical" evidence="1">
    <location>
        <begin position="7"/>
        <end position="29"/>
    </location>
</feature>
<reference evidence="3" key="1">
    <citation type="journal article" date="2019" name="Int. J. Syst. Evol. Microbiol.">
        <title>The Global Catalogue of Microorganisms (GCM) 10K type strain sequencing project: providing services to taxonomists for standard genome sequencing and annotation.</title>
        <authorList>
            <consortium name="The Broad Institute Genomics Platform"/>
            <consortium name="The Broad Institute Genome Sequencing Center for Infectious Disease"/>
            <person name="Wu L."/>
            <person name="Ma J."/>
        </authorList>
    </citation>
    <scope>NUCLEOTIDE SEQUENCE [LARGE SCALE GENOMIC DNA]</scope>
    <source>
        <strain evidence="3">CGMCC 1.15923</strain>
    </source>
</reference>
<evidence type="ECO:0000313" key="3">
    <source>
        <dbReference type="Proteomes" id="UP000646152"/>
    </source>
</evidence>
<keyword evidence="1" id="KW-1133">Transmembrane helix</keyword>
<comment type="caution">
    <text evidence="2">The sequence shown here is derived from an EMBL/GenBank/DDBJ whole genome shotgun (WGS) entry which is preliminary data.</text>
</comment>
<evidence type="ECO:0000313" key="2">
    <source>
        <dbReference type="EMBL" id="GGB42616.1"/>
    </source>
</evidence>
<sequence length="76" mass="8486">MTDKKVILLLKIMMIAGFSLILIGAYLHYSDITKTMGVKGILLSAGCVAVGMVLSLPTKMYLTFLFMTRENNKKKR</sequence>
<protein>
    <submittedName>
        <fullName evidence="2">Uncharacterized protein</fullName>
    </submittedName>
</protein>
<feature type="transmembrane region" description="Helical" evidence="1">
    <location>
        <begin position="41"/>
        <end position="67"/>
    </location>
</feature>
<keyword evidence="3" id="KW-1185">Reference proteome</keyword>
<organism evidence="2 3">
    <name type="scientific">Oceanisphaera marina</name>
    <dbReference type="NCBI Taxonomy" id="2017550"/>
    <lineage>
        <taxon>Bacteria</taxon>
        <taxon>Pseudomonadati</taxon>
        <taxon>Pseudomonadota</taxon>
        <taxon>Gammaproteobacteria</taxon>
        <taxon>Aeromonadales</taxon>
        <taxon>Aeromonadaceae</taxon>
        <taxon>Oceanisphaera</taxon>
    </lineage>
</organism>
<accession>A0ABQ1II64</accession>
<dbReference type="EMBL" id="BMKE01000010">
    <property type="protein sequence ID" value="GGB42616.1"/>
    <property type="molecule type" value="Genomic_DNA"/>
</dbReference>
<evidence type="ECO:0000256" key="1">
    <source>
        <dbReference type="SAM" id="Phobius"/>
    </source>
</evidence>
<name>A0ABQ1II64_9GAMM</name>
<keyword evidence="1" id="KW-0472">Membrane</keyword>
<dbReference type="RefSeq" id="WP_188629478.1">
    <property type="nucleotide sequence ID" value="NZ_BMKE01000010.1"/>
</dbReference>
<proteinExistence type="predicted"/>
<gene>
    <name evidence="2" type="ORF">GCM10011502_14930</name>
</gene>
<keyword evidence="1" id="KW-0812">Transmembrane</keyword>
<dbReference type="Proteomes" id="UP000646152">
    <property type="component" value="Unassembled WGS sequence"/>
</dbReference>